<evidence type="ECO:0000313" key="8">
    <source>
        <dbReference type="Proteomes" id="UP000275461"/>
    </source>
</evidence>
<reference evidence="7 8" key="1">
    <citation type="submission" date="2018-10" db="EMBL/GenBank/DDBJ databases">
        <title>Genomic Encyclopedia of Type Strains, Phase IV (KMG-IV): sequencing the most valuable type-strain genomes for metagenomic binning, comparative biology and taxonomic classification.</title>
        <authorList>
            <person name="Goeker M."/>
        </authorList>
    </citation>
    <scope>NUCLEOTIDE SEQUENCE [LARGE SCALE GENOMIC DNA]</scope>
    <source>
        <strain evidence="7 8">DSM 12769</strain>
    </source>
</reference>
<dbReference type="GO" id="GO:0005886">
    <property type="term" value="C:plasma membrane"/>
    <property type="evidence" value="ECO:0007669"/>
    <property type="project" value="UniProtKB-SubCell"/>
</dbReference>
<dbReference type="PANTHER" id="PTHR33931:SF2">
    <property type="entry name" value="HOLIN-LIKE PROTEIN CIDA"/>
    <property type="match status" value="1"/>
</dbReference>
<evidence type="ECO:0000256" key="5">
    <source>
        <dbReference type="ARBA" id="ARBA00023136"/>
    </source>
</evidence>
<accession>A0A498C871</accession>
<dbReference type="OrthoDB" id="385012at2"/>
<evidence type="ECO:0000256" key="1">
    <source>
        <dbReference type="ARBA" id="ARBA00004651"/>
    </source>
</evidence>
<evidence type="ECO:0000313" key="7">
    <source>
        <dbReference type="EMBL" id="RLK51317.1"/>
    </source>
</evidence>
<evidence type="ECO:0000256" key="2">
    <source>
        <dbReference type="ARBA" id="ARBA00022475"/>
    </source>
</evidence>
<evidence type="ECO:0000256" key="3">
    <source>
        <dbReference type="ARBA" id="ARBA00022692"/>
    </source>
</evidence>
<dbReference type="InterPro" id="IPR005538">
    <property type="entry name" value="LrgA/CidA"/>
</dbReference>
<evidence type="ECO:0000256" key="4">
    <source>
        <dbReference type="ARBA" id="ARBA00022989"/>
    </source>
</evidence>
<dbReference type="AlphaFoldDB" id="A0A498C871"/>
<feature type="transmembrane region" description="Helical" evidence="6">
    <location>
        <begin position="29"/>
        <end position="46"/>
    </location>
</feature>
<feature type="transmembrane region" description="Helical" evidence="6">
    <location>
        <begin position="58"/>
        <end position="77"/>
    </location>
</feature>
<dbReference type="Proteomes" id="UP000275461">
    <property type="component" value="Unassembled WGS sequence"/>
</dbReference>
<name>A0A498C871_9GAMM</name>
<keyword evidence="8" id="KW-1185">Reference proteome</keyword>
<dbReference type="Pfam" id="PF03788">
    <property type="entry name" value="LrgA"/>
    <property type="match status" value="1"/>
</dbReference>
<comment type="caution">
    <text evidence="7">The sequence shown here is derived from an EMBL/GenBank/DDBJ whole genome shotgun (WGS) entry which is preliminary data.</text>
</comment>
<evidence type="ECO:0000256" key="6">
    <source>
        <dbReference type="SAM" id="Phobius"/>
    </source>
</evidence>
<dbReference type="RefSeq" id="WP_121441736.1">
    <property type="nucleotide sequence ID" value="NZ_RCDA01000001.1"/>
</dbReference>
<protein>
    <submittedName>
        <fullName evidence="7">Holin-like protein</fullName>
    </submittedName>
</protein>
<dbReference type="EMBL" id="RCDA01000001">
    <property type="protein sequence ID" value="RLK51317.1"/>
    <property type="molecule type" value="Genomic_DNA"/>
</dbReference>
<sequence length="116" mass="12504">MLHGFAMLLVFQLVGEFLSRVLYLPIPGPVIGMLLLFATLVAMGGVPKGLRLAGEGLLAYLALLFVPAGVGLMAHMHLIGQDWLAILVGLLVSTVLTLAATGWVLQRLQRRRHHDG</sequence>
<keyword evidence="5 6" id="KW-0472">Membrane</keyword>
<keyword evidence="3 6" id="KW-0812">Transmembrane</keyword>
<keyword evidence="2" id="KW-1003">Cell membrane</keyword>
<comment type="subcellular location">
    <subcellularLocation>
        <location evidence="1">Cell membrane</location>
        <topology evidence="1">Multi-pass membrane protein</topology>
    </subcellularLocation>
</comment>
<feature type="transmembrane region" description="Helical" evidence="6">
    <location>
        <begin position="83"/>
        <end position="105"/>
    </location>
</feature>
<keyword evidence="4 6" id="KW-1133">Transmembrane helix</keyword>
<organism evidence="7 8">
    <name type="scientific">Alkalispirillum mobile</name>
    <dbReference type="NCBI Taxonomy" id="85925"/>
    <lineage>
        <taxon>Bacteria</taxon>
        <taxon>Pseudomonadati</taxon>
        <taxon>Pseudomonadota</taxon>
        <taxon>Gammaproteobacteria</taxon>
        <taxon>Chromatiales</taxon>
        <taxon>Ectothiorhodospiraceae</taxon>
        <taxon>Alkalispirillum</taxon>
    </lineage>
</organism>
<proteinExistence type="predicted"/>
<gene>
    <name evidence="7" type="ORF">DFR31_1253</name>
</gene>
<dbReference type="PANTHER" id="PTHR33931">
    <property type="entry name" value="HOLIN-LIKE PROTEIN CIDA-RELATED"/>
    <property type="match status" value="1"/>
</dbReference>